<sequence>MGYYPFLGGFAKRFSKKGRASVAASGLFFAGWGNARLISRALRRMAAGCRPDSGEIAQRPVSYSILKMSFITGAAPVWGKYVRLKSPMRRLILCHRFFARYAILIKSQACVISPVSMTPPHGAPRGICHPLVSSEARGVDKDLMRAASGRRGGRSVLLRPRSVRQAV</sequence>
<dbReference type="AlphaFoldDB" id="A0A3N4NUV8"/>
<comment type="caution">
    <text evidence="1">The sequence shown here is derived from an EMBL/GenBank/DDBJ whole genome shotgun (WGS) entry which is preliminary data.</text>
</comment>
<evidence type="ECO:0000313" key="2">
    <source>
        <dbReference type="Proteomes" id="UP000281332"/>
    </source>
</evidence>
<dbReference type="EMBL" id="RMVG01000012">
    <property type="protein sequence ID" value="RPD98457.1"/>
    <property type="molecule type" value="Genomic_DNA"/>
</dbReference>
<gene>
    <name evidence="1" type="ORF">BBB56_15715</name>
</gene>
<evidence type="ECO:0000313" key="1">
    <source>
        <dbReference type="EMBL" id="RPD98457.1"/>
    </source>
</evidence>
<reference evidence="1 2" key="1">
    <citation type="submission" date="2018-11" db="EMBL/GenBank/DDBJ databases">
        <title>Whole genome sequencing of Pantoea sp. RIT388.</title>
        <authorList>
            <person name="Gan H.M."/>
            <person name="Hudson A.O."/>
        </authorList>
    </citation>
    <scope>NUCLEOTIDE SEQUENCE [LARGE SCALE GENOMIC DNA]</scope>
    <source>
        <strain evidence="1 2">RIT388</strain>
    </source>
</reference>
<name>A0A3N4NUV8_9GAMM</name>
<keyword evidence="2" id="KW-1185">Reference proteome</keyword>
<proteinExistence type="predicted"/>
<organism evidence="1 2">
    <name type="scientific">Candidatus Pantoea deserta</name>
    <dbReference type="NCBI Taxonomy" id="1869313"/>
    <lineage>
        <taxon>Bacteria</taxon>
        <taxon>Pseudomonadati</taxon>
        <taxon>Pseudomonadota</taxon>
        <taxon>Gammaproteobacteria</taxon>
        <taxon>Enterobacterales</taxon>
        <taxon>Erwiniaceae</taxon>
        <taxon>Pantoea</taxon>
    </lineage>
</organism>
<accession>A0A3N4NUV8</accession>
<dbReference type="Proteomes" id="UP000281332">
    <property type="component" value="Unassembled WGS sequence"/>
</dbReference>
<protein>
    <submittedName>
        <fullName evidence="1">Uncharacterized protein</fullName>
    </submittedName>
</protein>